<dbReference type="InterPro" id="IPR033184">
    <property type="entry name" value="PRRC2"/>
</dbReference>
<feature type="compositionally biased region" description="Basic and acidic residues" evidence="2">
    <location>
        <begin position="798"/>
        <end position="825"/>
    </location>
</feature>
<feature type="region of interest" description="Disordered" evidence="2">
    <location>
        <begin position="1673"/>
        <end position="1720"/>
    </location>
</feature>
<feature type="compositionally biased region" description="Polar residues" evidence="2">
    <location>
        <begin position="1606"/>
        <end position="1623"/>
    </location>
</feature>
<feature type="compositionally biased region" description="Polar residues" evidence="2">
    <location>
        <begin position="1056"/>
        <end position="1077"/>
    </location>
</feature>
<feature type="region of interest" description="Disordered" evidence="2">
    <location>
        <begin position="558"/>
        <end position="825"/>
    </location>
</feature>
<feature type="compositionally biased region" description="Basic and acidic residues" evidence="2">
    <location>
        <begin position="615"/>
        <end position="643"/>
    </location>
</feature>
<feature type="non-terminal residue" evidence="4">
    <location>
        <position position="2057"/>
    </location>
</feature>
<accession>A0A1B6GTE3</accession>
<feature type="region of interest" description="Disordered" evidence="2">
    <location>
        <begin position="1874"/>
        <end position="1967"/>
    </location>
</feature>
<sequence>SPSCCRCSLRKVVHLFNFLVSVRYFFKYYVYFFQITCPFERTKDKGSFYGFVPSKWFLADSMSTLSGITAKGEKGKPKFQSLDINNLYSAIRGESLETHQHKNTSSRRHGMQSLGKVPSARRAPANLPSLKSEYSGNDPAVSLVPSGGTGWGSKPGETGPPPPATQVSTTVTTTPVVTSVTSVPVPTSVPVSTTPTTSTTAAVPIIVSTQSQGDKSWSSVTSSGTENTPMFLAHQSPYFQQEFPSLSGDASAMSGSGPNKSDSTHLPGPSLRPQTEGSWMQGGSRPQGQMAAGGGNPPGTVPVPGPHPLPQGLDMGGGRNSLAPPGVGGVPAGPQNHYRLMPQFMIRHNQPPGGFPPNYHPGPPRPRFPPSPDLRLMPPNKGVTNIEQEEITSRPIIKEEDLKVMDEISRDTGWAAHDEIDYNQTLSFSDEEGVQDDEMKAKNYRHSLQIMEKRDVDNKMCSEKESSVVEPEEKVNQENSREGLFSSQSENREPPRAWQQPRPTDIRQGVPQAVINFPPQQVPVRVSTHQGVRQGEDEEVWREKRRVQNEKIAIAVVRAKQRKEEEEKRYDESRQAATRKLHKLEEMIRSKNDKEETSLSPPLTTQHGSNTLLPDWEKDKERNRSRTTSENKDEKSAKDHADNYRNIQGDNRSSGFGRDRERDRDSRSDRDAAAGQHFSRQFQNNLPPRFQKQAADRPSSYYRQNSGGSPQPPPSGHTSYEMRWAIGQVGPHFGGSSGSMKTHRNSNESEITEYEREETKAERVVLDNVTDRERLNHPPSRDSRERNHESSWKGGSGYHEESSHNRIISENEFDNRQFEKCQTSEDYIKEKDKEYRFCEEVRDLDKKPTENKSVNLIQDDPFDEREEKCDSKIEVDRRDKFDSRDRPDRPQRPDSRDSRASRDSRNSRDSIREDNKFVEESSLSWADATYDVEQKEDVCRKDIKNESDSRRDLHVMSYHQRHIPGPITKEKLEASELRCESTRNVNLVPLVRTDKKLEVKKIENQWEVEDTSGDAWQRETASPAPSTKTNNDCWTDVSRSTPLASEPSPDVGQENPVESQTLKPDTIENNKTVTKTLNQEREELDTNPRPELQREKMGRGGNRGMRHDSRGPRPGWGGSFYRGGAMLWRGEGRGRRTQHRRPNGSHEWGHSESEASADEVSASTESGKEDKRQDQEHKQFPRSPKQGVKKSDKDERMRDNRKIENDKDNHSLGSDIRRYEKRGTYGMGSGFEPRGEPSRRGRGAPFRSKGSATNVGRRMDGYGPPTSKRPFTSESTTSIHDDKKAEDSSQNPATIKEDTLNKMSHDERMKMNQQQLSAGIIGNNSRQGNFKCQPQIPPRLRRKSEGERRERKPRDPLGRGPQGSLKSGSGSGGEIGDENWETTSEASEQEEKEHEEDRNHEASRRNFNQNRGNSRRQSQPNRSIGREKQRGGSYDRESDNNPRRSIVNGGIRSQNKSQTLSKEQMEVKTAEQCDKKQPRTDKDKRNNLDRIDLCNTASVVVVDDQPEVTVEEDQTIFATDSNGFQEVRSKKNVKEANRQQKEEPQKGSKDRAKPSKPQSSLSPGPSVGSHLSSAPINKGSYEQRPRTGKLPPRFVKLRENTRLQKIAQQQHDVNDLNKINQGGASVFPTKDLPSPAPPPPVNAWDKPITAALRTNTPPTVPSSVSNSISVLVDSSNIEVNDQVQSGTSSQRSSPNDEKPGGKLSREQSEKTVLDGTSPPVQTIIFENTNYKSAPMDVAMKPKYTNQLNKSQRPEKAKDRKLEEDSVAVSFKAPGPEMKIQETKSEAIQMPISFNKNEDNAELDFRFDSDLSQLADDKSSKNITIQMTRSIQMAAQSELQFKLASVKKVWENPPAVLEHGEESSTVSTANTFTPTFGNSVEPGVDPTIADDGSTLNPEGVYNSSQQLQNNPSAYNGNSVQNMIKPDPSSNVCKLLAPQVKPQPQATMHPHPGPLSPPSGAFTSSPAQPSQHINYQMRDSKFEPKAWIHIRESDSQKAGHNQSLVYTYLSNCDVQPTGADPQQFQQCRPNMTSPAQYGGIPAIPSPPTVFTPQAELYPT</sequence>
<proteinExistence type="predicted"/>
<feature type="compositionally biased region" description="Basic and acidic residues" evidence="2">
    <location>
        <begin position="1527"/>
        <end position="1553"/>
    </location>
</feature>
<dbReference type="InterPro" id="IPR009738">
    <property type="entry name" value="BAT2_N"/>
</dbReference>
<feature type="compositionally biased region" description="Polar residues" evidence="2">
    <location>
        <begin position="1405"/>
        <end position="1422"/>
    </location>
</feature>
<feature type="region of interest" description="Disordered" evidence="2">
    <location>
        <begin position="455"/>
        <end position="503"/>
    </location>
</feature>
<feature type="compositionally biased region" description="Acidic residues" evidence="2">
    <location>
        <begin position="1504"/>
        <end position="1514"/>
    </location>
</feature>
<dbReference type="Pfam" id="PF07001">
    <property type="entry name" value="BAT2_N"/>
    <property type="match status" value="1"/>
</dbReference>
<feature type="compositionally biased region" description="Basic and acidic residues" evidence="2">
    <location>
        <begin position="1166"/>
        <end position="1179"/>
    </location>
</feature>
<feature type="compositionally biased region" description="Basic and acidic residues" evidence="2">
    <location>
        <begin position="840"/>
        <end position="850"/>
    </location>
</feature>
<evidence type="ECO:0000259" key="3">
    <source>
        <dbReference type="Pfam" id="PF07001"/>
    </source>
</evidence>
<evidence type="ECO:0000256" key="1">
    <source>
        <dbReference type="ARBA" id="ARBA00022553"/>
    </source>
</evidence>
<gene>
    <name evidence="4" type="ORF">g.25970</name>
</gene>
<dbReference type="EMBL" id="GECZ01004088">
    <property type="protein sequence ID" value="JAS65681.1"/>
    <property type="molecule type" value="Transcribed_RNA"/>
</dbReference>
<feature type="compositionally biased region" description="Polar residues" evidence="2">
    <location>
        <begin position="1269"/>
        <end position="1278"/>
    </location>
</feature>
<feature type="region of interest" description="Disordered" evidence="2">
    <location>
        <begin position="942"/>
        <end position="962"/>
    </location>
</feature>
<name>A0A1B6GTE3_9HEMI</name>
<feature type="compositionally biased region" description="Basic and acidic residues" evidence="2">
    <location>
        <begin position="455"/>
        <end position="481"/>
    </location>
</feature>
<feature type="compositionally biased region" description="Basic residues" evidence="2">
    <location>
        <begin position="101"/>
        <end position="110"/>
    </location>
</feature>
<feature type="region of interest" description="Disordered" evidence="2">
    <location>
        <begin position="95"/>
        <end position="170"/>
    </location>
</feature>
<dbReference type="GO" id="GO:0030154">
    <property type="term" value="P:cell differentiation"/>
    <property type="evidence" value="ECO:0007669"/>
    <property type="project" value="TreeGrafter"/>
</dbReference>
<feature type="compositionally biased region" description="Polar residues" evidence="2">
    <location>
        <begin position="1311"/>
        <end position="1332"/>
    </location>
</feature>
<dbReference type="PANTHER" id="PTHR14038">
    <property type="entry name" value="BAT2 HLA-B-ASSOCIATED TRANSCRIPT 2"/>
    <property type="match status" value="1"/>
</dbReference>
<feature type="compositionally biased region" description="Pro residues" evidence="2">
    <location>
        <begin position="299"/>
        <end position="309"/>
    </location>
</feature>
<feature type="compositionally biased region" description="Basic and acidic residues" evidence="2">
    <location>
        <begin position="1343"/>
        <end position="1357"/>
    </location>
</feature>
<feature type="non-terminal residue" evidence="4">
    <location>
        <position position="1"/>
    </location>
</feature>
<feature type="compositionally biased region" description="Basic and acidic residues" evidence="2">
    <location>
        <begin position="753"/>
        <end position="791"/>
    </location>
</feature>
<feature type="compositionally biased region" description="Basic and acidic residues" evidence="2">
    <location>
        <begin position="865"/>
        <end position="916"/>
    </location>
</feature>
<feature type="compositionally biased region" description="Basic and acidic residues" evidence="2">
    <location>
        <begin position="1424"/>
        <end position="1442"/>
    </location>
</feature>
<feature type="domain" description="BAT2 N-terminal" evidence="3">
    <location>
        <begin position="62"/>
        <end position="249"/>
    </location>
</feature>
<feature type="compositionally biased region" description="Basic and acidic residues" evidence="2">
    <location>
        <begin position="942"/>
        <end position="954"/>
    </location>
</feature>
<dbReference type="PANTHER" id="PTHR14038:SF0">
    <property type="entry name" value="LP18708P"/>
    <property type="match status" value="1"/>
</dbReference>
<feature type="compositionally biased region" description="Basic and acidic residues" evidence="2">
    <location>
        <begin position="1189"/>
        <end position="1223"/>
    </location>
</feature>
<evidence type="ECO:0000313" key="4">
    <source>
        <dbReference type="EMBL" id="JAS65681.1"/>
    </source>
</evidence>
<feature type="compositionally biased region" description="Basic and acidic residues" evidence="2">
    <location>
        <begin position="1295"/>
        <end position="1310"/>
    </location>
</feature>
<feature type="region of interest" description="Disordered" evidence="2">
    <location>
        <begin position="840"/>
        <end position="916"/>
    </location>
</feature>
<feature type="compositionally biased region" description="Polar residues" evidence="2">
    <location>
        <begin position="1019"/>
        <end position="1043"/>
    </location>
</feature>
<feature type="compositionally biased region" description="Polar residues" evidence="2">
    <location>
        <begin position="1677"/>
        <end position="1693"/>
    </location>
</feature>
<feature type="region of interest" description="Disordered" evidence="2">
    <location>
        <begin position="1008"/>
        <end position="1647"/>
    </location>
</feature>
<feature type="compositionally biased region" description="Polar residues" evidence="2">
    <location>
        <begin position="1451"/>
        <end position="1462"/>
    </location>
</feature>
<keyword evidence="1" id="KW-0597">Phosphoprotein</keyword>
<feature type="compositionally biased region" description="Basic and acidic residues" evidence="2">
    <location>
        <begin position="1078"/>
        <end position="1098"/>
    </location>
</feature>
<feature type="compositionally biased region" description="Basic and acidic residues" evidence="2">
    <location>
        <begin position="562"/>
        <end position="574"/>
    </location>
</feature>
<feature type="compositionally biased region" description="Basic and acidic residues" evidence="2">
    <location>
        <begin position="1463"/>
        <end position="1492"/>
    </location>
</feature>
<feature type="region of interest" description="Disordered" evidence="2">
    <location>
        <begin position="516"/>
        <end position="542"/>
    </location>
</feature>
<feature type="compositionally biased region" description="Polar residues" evidence="2">
    <location>
        <begin position="1556"/>
        <end position="1575"/>
    </location>
</feature>
<evidence type="ECO:0000256" key="2">
    <source>
        <dbReference type="SAM" id="MobiDB-lite"/>
    </source>
</evidence>
<feature type="compositionally biased region" description="Polar residues" evidence="2">
    <location>
        <begin position="1892"/>
        <end position="1930"/>
    </location>
</feature>
<feature type="compositionally biased region" description="Basic and acidic residues" evidence="2">
    <location>
        <begin position="1389"/>
        <end position="1404"/>
    </location>
</feature>
<feature type="region of interest" description="Disordered" evidence="2">
    <location>
        <begin position="242"/>
        <end position="332"/>
    </location>
</feature>
<feature type="compositionally biased region" description="Polar residues" evidence="2">
    <location>
        <begin position="598"/>
        <end position="612"/>
    </location>
</feature>
<feature type="compositionally biased region" description="Basic and acidic residues" evidence="2">
    <location>
        <begin position="657"/>
        <end position="672"/>
    </location>
</feature>
<feature type="region of interest" description="Disordered" evidence="2">
    <location>
        <begin position="1741"/>
        <end position="1764"/>
    </location>
</feature>
<protein>
    <recommendedName>
        <fullName evidence="3">BAT2 N-terminal domain-containing protein</fullName>
    </recommendedName>
</protein>
<feature type="compositionally biased region" description="Basic and acidic residues" evidence="2">
    <location>
        <begin position="583"/>
        <end position="597"/>
    </location>
</feature>
<feature type="region of interest" description="Disordered" evidence="2">
    <location>
        <begin position="2029"/>
        <end position="2057"/>
    </location>
</feature>
<reference evidence="4" key="1">
    <citation type="submission" date="2015-11" db="EMBL/GenBank/DDBJ databases">
        <title>De novo transcriptome assembly of four potential Pierce s Disease insect vectors from Arizona vineyards.</title>
        <authorList>
            <person name="Tassone E.E."/>
        </authorList>
    </citation>
    <scope>NUCLEOTIDE SEQUENCE</scope>
</reference>
<feature type="compositionally biased region" description="Basic and acidic residues" evidence="2">
    <location>
        <begin position="1751"/>
        <end position="1763"/>
    </location>
</feature>
<organism evidence="4">
    <name type="scientific">Cuerna arida</name>
    <dbReference type="NCBI Taxonomy" id="1464854"/>
    <lineage>
        <taxon>Eukaryota</taxon>
        <taxon>Metazoa</taxon>
        <taxon>Ecdysozoa</taxon>
        <taxon>Arthropoda</taxon>
        <taxon>Hexapoda</taxon>
        <taxon>Insecta</taxon>
        <taxon>Pterygota</taxon>
        <taxon>Neoptera</taxon>
        <taxon>Paraneoptera</taxon>
        <taxon>Hemiptera</taxon>
        <taxon>Auchenorrhyncha</taxon>
        <taxon>Membracoidea</taxon>
        <taxon>Cicadellidae</taxon>
        <taxon>Cicadellinae</taxon>
        <taxon>Proconiini</taxon>
        <taxon>Cuerna</taxon>
    </lineage>
</organism>
<feature type="compositionally biased region" description="Basic and acidic residues" evidence="2">
    <location>
        <begin position="1694"/>
        <end position="1712"/>
    </location>
</feature>